<evidence type="ECO:0000256" key="9">
    <source>
        <dbReference type="PIRSR" id="PIRSR000077-1"/>
    </source>
</evidence>
<keyword evidence="5 10" id="KW-1015">Disulfide bond</keyword>
<evidence type="ECO:0000256" key="6">
    <source>
        <dbReference type="ARBA" id="ARBA00023284"/>
    </source>
</evidence>
<evidence type="ECO:0000256" key="8">
    <source>
        <dbReference type="PIRNR" id="PIRNR000077"/>
    </source>
</evidence>
<feature type="domain" description="Thioredoxin" evidence="11">
    <location>
        <begin position="1"/>
        <end position="103"/>
    </location>
</feature>
<dbReference type="GO" id="GO:0045454">
    <property type="term" value="P:cell redox homeostasis"/>
    <property type="evidence" value="ECO:0007669"/>
    <property type="project" value="TreeGrafter"/>
</dbReference>
<feature type="site" description="Contributes to redox potential value" evidence="9">
    <location>
        <position position="32"/>
    </location>
</feature>
<evidence type="ECO:0000256" key="1">
    <source>
        <dbReference type="ARBA" id="ARBA00008987"/>
    </source>
</evidence>
<evidence type="ECO:0000256" key="5">
    <source>
        <dbReference type="ARBA" id="ARBA00023157"/>
    </source>
</evidence>
<dbReference type="PROSITE" id="PS00194">
    <property type="entry name" value="THIOREDOXIN_1"/>
    <property type="match status" value="1"/>
</dbReference>
<dbReference type="InterPro" id="IPR013766">
    <property type="entry name" value="Thioredoxin_domain"/>
</dbReference>
<evidence type="ECO:0000256" key="7">
    <source>
        <dbReference type="NCBIfam" id="TIGR01068"/>
    </source>
</evidence>
<dbReference type="HOGENOM" id="CLU_090389_10_3_9"/>
<dbReference type="AlphaFoldDB" id="A0A078KQT9"/>
<feature type="active site" description="Nucleophile" evidence="9">
    <location>
        <position position="33"/>
    </location>
</feature>
<dbReference type="KEGG" id="ccel:CCDG5_1700"/>
<protein>
    <recommendedName>
        <fullName evidence="2 7">Thioredoxin</fullName>
    </recommendedName>
</protein>
<evidence type="ECO:0000313" key="13">
    <source>
        <dbReference type="Proteomes" id="UP000032431"/>
    </source>
</evidence>
<reference evidence="13" key="1">
    <citation type="submission" date="2014-07" db="EMBL/GenBank/DDBJ databases">
        <authorList>
            <person name="Wibberg D."/>
        </authorList>
    </citation>
    <scope>NUCLEOTIDE SEQUENCE [LARGE SCALE GENOMIC DNA]</scope>
    <source>
        <strain evidence="13">DG5</strain>
    </source>
</reference>
<dbReference type="PRINTS" id="PR00421">
    <property type="entry name" value="THIOREDOXIN"/>
</dbReference>
<gene>
    <name evidence="12" type="ORF">CCDG5_1700</name>
</gene>
<proteinExistence type="inferred from homology"/>
<evidence type="ECO:0000256" key="3">
    <source>
        <dbReference type="ARBA" id="ARBA00022448"/>
    </source>
</evidence>
<feature type="site" description="Deprotonates C-terminal active site Cys" evidence="9">
    <location>
        <position position="24"/>
    </location>
</feature>
<dbReference type="OrthoDB" id="9790390at2"/>
<name>A0A078KQT9_9FIRM</name>
<feature type="disulfide bond" description="Redox-active" evidence="10">
    <location>
        <begin position="30"/>
        <end position="33"/>
    </location>
</feature>
<dbReference type="InterPro" id="IPR017937">
    <property type="entry name" value="Thioredoxin_CS"/>
</dbReference>
<dbReference type="PANTHER" id="PTHR45663:SF11">
    <property type="entry name" value="GEO12009P1"/>
    <property type="match status" value="1"/>
</dbReference>
<keyword evidence="6 10" id="KW-0676">Redox-active center</keyword>
<dbReference type="InterPro" id="IPR005746">
    <property type="entry name" value="Thioredoxin"/>
</dbReference>
<dbReference type="Proteomes" id="UP000032431">
    <property type="component" value="Chromosome I"/>
</dbReference>
<keyword evidence="13" id="KW-1185">Reference proteome</keyword>
<organism evidence="12 13">
    <name type="scientific">[Clostridium] cellulosi</name>
    <dbReference type="NCBI Taxonomy" id="29343"/>
    <lineage>
        <taxon>Bacteria</taxon>
        <taxon>Bacillati</taxon>
        <taxon>Bacillota</taxon>
        <taxon>Clostridia</taxon>
        <taxon>Eubacteriales</taxon>
        <taxon>Oscillospiraceae</taxon>
        <taxon>Oscillospiraceae incertae sedis</taxon>
    </lineage>
</organism>
<dbReference type="STRING" id="29343.CCDG5_1700"/>
<evidence type="ECO:0000256" key="2">
    <source>
        <dbReference type="ARBA" id="ARBA00020570"/>
    </source>
</evidence>
<sequence>MPLTITSENFDTEVLNSDKPVLVDFWATWCGPCRMIAPVIDEIEAEYGDKIKVGKVNVDDEPEIASNFNIMSIPTLLFFKDGKVAASSVGARPKEDIIQMLGL</sequence>
<dbReference type="CDD" id="cd02947">
    <property type="entry name" value="TRX_family"/>
    <property type="match status" value="1"/>
</dbReference>
<evidence type="ECO:0000256" key="10">
    <source>
        <dbReference type="PIRSR" id="PIRSR000077-4"/>
    </source>
</evidence>
<dbReference type="InterPro" id="IPR036249">
    <property type="entry name" value="Thioredoxin-like_sf"/>
</dbReference>
<keyword evidence="3" id="KW-0813">Transport</keyword>
<dbReference type="PATRIC" id="fig|29343.3.peg.1795"/>
<dbReference type="EMBL" id="LM995447">
    <property type="protein sequence ID" value="CDZ24808.1"/>
    <property type="molecule type" value="Genomic_DNA"/>
</dbReference>
<dbReference type="GO" id="GO:0015035">
    <property type="term" value="F:protein-disulfide reductase activity"/>
    <property type="evidence" value="ECO:0007669"/>
    <property type="project" value="UniProtKB-UniRule"/>
</dbReference>
<dbReference type="SUPFAM" id="SSF52833">
    <property type="entry name" value="Thioredoxin-like"/>
    <property type="match status" value="1"/>
</dbReference>
<dbReference type="Gene3D" id="3.40.30.10">
    <property type="entry name" value="Glutaredoxin"/>
    <property type="match status" value="1"/>
</dbReference>
<dbReference type="PIRSF" id="PIRSF000077">
    <property type="entry name" value="Thioredoxin"/>
    <property type="match status" value="1"/>
</dbReference>
<dbReference type="NCBIfam" id="TIGR01068">
    <property type="entry name" value="thioredoxin"/>
    <property type="match status" value="1"/>
</dbReference>
<dbReference type="GO" id="GO:0005829">
    <property type="term" value="C:cytosol"/>
    <property type="evidence" value="ECO:0007669"/>
    <property type="project" value="TreeGrafter"/>
</dbReference>
<keyword evidence="4" id="KW-0249">Electron transport</keyword>
<dbReference type="FunFam" id="3.40.30.10:FF:000001">
    <property type="entry name" value="Thioredoxin"/>
    <property type="match status" value="1"/>
</dbReference>
<evidence type="ECO:0000259" key="11">
    <source>
        <dbReference type="PROSITE" id="PS51352"/>
    </source>
</evidence>
<evidence type="ECO:0000256" key="4">
    <source>
        <dbReference type="ARBA" id="ARBA00022982"/>
    </source>
</evidence>
<comment type="similarity">
    <text evidence="1 8">Belongs to the thioredoxin family.</text>
</comment>
<evidence type="ECO:0000313" key="12">
    <source>
        <dbReference type="EMBL" id="CDZ24808.1"/>
    </source>
</evidence>
<accession>A0A078KQT9</accession>
<feature type="site" description="Contributes to redox potential value" evidence="9">
    <location>
        <position position="31"/>
    </location>
</feature>
<dbReference type="PANTHER" id="PTHR45663">
    <property type="entry name" value="GEO12009P1"/>
    <property type="match status" value="1"/>
</dbReference>
<feature type="active site" description="Nucleophile" evidence="9">
    <location>
        <position position="30"/>
    </location>
</feature>
<dbReference type="Pfam" id="PF00085">
    <property type="entry name" value="Thioredoxin"/>
    <property type="match status" value="1"/>
</dbReference>
<dbReference type="PROSITE" id="PS51352">
    <property type="entry name" value="THIOREDOXIN_2"/>
    <property type="match status" value="1"/>
</dbReference>